<dbReference type="AlphaFoldDB" id="E0RU82"/>
<dbReference type="EMBL" id="CP001698">
    <property type="protein sequence ID" value="ADN02303.1"/>
    <property type="molecule type" value="Genomic_DNA"/>
</dbReference>
<dbReference type="RefSeq" id="WP_013314143.1">
    <property type="nucleotide sequence ID" value="NC_014484.1"/>
</dbReference>
<dbReference type="KEGG" id="sta:STHERM_c13630"/>
<accession>E0RU82</accession>
<dbReference type="PaxDb" id="665571-STHERM_c13630"/>
<reference evidence="1 2" key="2">
    <citation type="journal article" date="2010" name="J. Bacteriol.">
        <title>Genome sequence of the polysaccharide-degrading, thermophilic anaerobe Spirochaeta thermophila DSM 6192.</title>
        <authorList>
            <person name="Angelov A."/>
            <person name="Liebl S."/>
            <person name="Ballschmiter M."/>
            <person name="Bomeke M."/>
            <person name="Lehmann R."/>
            <person name="Liesegang H."/>
            <person name="Daniel R."/>
            <person name="Liebl W."/>
        </authorList>
    </citation>
    <scope>NUCLEOTIDE SEQUENCE [LARGE SCALE GENOMIC DNA]</scope>
    <source>
        <strain evidence="2">ATCC 49972 / DSM 6192 / RI 19.B1</strain>
    </source>
</reference>
<evidence type="ECO:0000313" key="1">
    <source>
        <dbReference type="EMBL" id="ADN02303.1"/>
    </source>
</evidence>
<protein>
    <submittedName>
        <fullName evidence="1">Uncharacterized protein</fullName>
    </submittedName>
</protein>
<name>E0RU82_WINT6</name>
<organism evidence="1 2">
    <name type="scientific">Winmispira thermophila (strain ATCC 49972 / DSM 6192 / RI 19.B1)</name>
    <name type="common">Spirochaeta thermophila</name>
    <dbReference type="NCBI Taxonomy" id="665571"/>
    <lineage>
        <taxon>Bacteria</taxon>
        <taxon>Pseudomonadati</taxon>
        <taxon>Spirochaetota</taxon>
        <taxon>Spirochaetia</taxon>
        <taxon>Winmispirales</taxon>
        <taxon>Winmispiraceae</taxon>
        <taxon>Winmispira</taxon>
    </lineage>
</organism>
<dbReference type="eggNOG" id="COG0823">
    <property type="taxonomic scope" value="Bacteria"/>
</dbReference>
<sequence>MKRWIGALAGMLVCLGGVWATDWKSITTPHFEIIFPAELEKDAQYTANLLEHHLEDILGIRPEGPARRWPVVLWNTTMTANGSVGIAPAVSYWYEVPYVYGGQFAGEWYSLLAVHEGRHMAQVDAARQGPWWLYYLLGGEAGEALHTGLTLPMWFMEGDAVWAETAYSDRGRGRVPGFASQFRALTLEHPLSYHRMVNRSYKVYTPTHYVLGYHLVSYIRETYGEEAIQEAIRWGSILPYVGFDIGLRRATGKGVKGLYNEMLSHYRDLWKEELATIPQFPSRTVVPEEADFTWYAAVRARRDGSLLLARATLEEGMRLVVRSAEGEKRTVGEIPFREPVALSDTSAYWVEYSPGQGAWEGWADLWYMDIATGTKRRLTTRGRYYGVGLSDDGTVLVGLWFSRSRDAQLQVFLLDRPGSLPPAPFFSYTFPHGEVPSEVAVSPDKETLAVVVHSPAGVSLQLLHIPTATRTTLIPPQPLPLTCPLYRAEALYFIAPLHGYPAIYAAFPQPDGPPRLFLTATAPYDITALSIAGDTLYYAAHTSWRGHSIQAVALTPSSRLPAEEAPHIPLAPTPQAPSTPFATTALIHMEQTTYPVKDYSVLGHLLNIHSWLILPLDLAHPHPEETLFNTASLTLFSTDLLGTADLALSAAYTFPTRTAHGVWTFDTTYLGLAGEYLLEGVPGTLTTTHLATARLPIQGGHGTGLNATRWVLRPALTAGITTSPEEGTHYPVEETLSFVFSRTGGPRDPIPLWGLTAELSHLHHPLQGQAPYLLSETLELRTPGLLPHAGLTIEAHAAQGTHDLDGEPFALGYRPDEDTQGILSITSTYTVPFLSPDLAPLGSPIYLRRMRLAGIYSAGWQAPAPRLPDLTTPPAQSAGCGLVTDMGLFDIPSLVFSLTTGLYWPFPPHGDGRPRLWLDVDLGFLLM</sequence>
<reference key="1">
    <citation type="submission" date="2009-08" db="EMBL/GenBank/DDBJ databases">
        <title>The genome sequence of Spirochaeta thermophila DSM6192.</title>
        <authorList>
            <person name="Angelov A."/>
            <person name="Mientus M."/>
            <person name="Wittenberg S."/>
            <person name="Lehmann R."/>
            <person name="Liesegang H."/>
            <person name="Daniel R."/>
            <person name="Liebl W."/>
        </authorList>
    </citation>
    <scope>NUCLEOTIDE SEQUENCE</scope>
    <source>
        <strain>DSM 6192</strain>
    </source>
</reference>
<gene>
    <name evidence="1" type="ordered locus">STHERM_c13630</name>
</gene>
<evidence type="ECO:0000313" key="2">
    <source>
        <dbReference type="Proteomes" id="UP000001296"/>
    </source>
</evidence>
<dbReference type="Gene3D" id="2.120.10.30">
    <property type="entry name" value="TolB, C-terminal domain"/>
    <property type="match status" value="1"/>
</dbReference>
<dbReference type="InterPro" id="IPR011042">
    <property type="entry name" value="6-blade_b-propeller_TolB-like"/>
</dbReference>
<dbReference type="Proteomes" id="UP000001296">
    <property type="component" value="Chromosome"/>
</dbReference>
<dbReference type="SUPFAM" id="SSF69304">
    <property type="entry name" value="Tricorn protease N-terminal domain"/>
    <property type="match status" value="1"/>
</dbReference>
<proteinExistence type="predicted"/>
<dbReference type="HOGENOM" id="CLU_013076_0_0_12"/>